<protein>
    <submittedName>
        <fullName evidence="2">Uncharacterized protein</fullName>
    </submittedName>
</protein>
<evidence type="ECO:0000313" key="2">
    <source>
        <dbReference type="EMBL" id="GLQ68687.1"/>
    </source>
</evidence>
<proteinExistence type="predicted"/>
<sequence length="85" mass="8144">MAAIIVEASSAGGDPSRKATTGKTAANGPMRNGVVVTGAWTAAKAASDTDMADVAAAWEADVLAGASEEALAAISAAKTSHAAAS</sequence>
<comment type="caution">
    <text evidence="2">The sequence shown here is derived from an EMBL/GenBank/DDBJ whole genome shotgun (WGS) entry which is preliminary data.</text>
</comment>
<keyword evidence="3" id="KW-1185">Reference proteome</keyword>
<evidence type="ECO:0000256" key="1">
    <source>
        <dbReference type="SAM" id="MobiDB-lite"/>
    </source>
</evidence>
<organism evidence="2 3">
    <name type="scientific">Gluconobacter albidus</name>
    <dbReference type="NCBI Taxonomy" id="318683"/>
    <lineage>
        <taxon>Bacteria</taxon>
        <taxon>Pseudomonadati</taxon>
        <taxon>Pseudomonadota</taxon>
        <taxon>Alphaproteobacteria</taxon>
        <taxon>Acetobacterales</taxon>
        <taxon>Acetobacteraceae</taxon>
        <taxon>Gluconobacter</taxon>
    </lineage>
</organism>
<feature type="region of interest" description="Disordered" evidence="1">
    <location>
        <begin position="1"/>
        <end position="27"/>
    </location>
</feature>
<evidence type="ECO:0000313" key="3">
    <source>
        <dbReference type="Proteomes" id="UP001156672"/>
    </source>
</evidence>
<dbReference type="Proteomes" id="UP001156672">
    <property type="component" value="Unassembled WGS sequence"/>
</dbReference>
<dbReference type="EMBL" id="BSNW01000009">
    <property type="protein sequence ID" value="GLQ68687.1"/>
    <property type="molecule type" value="Genomic_DNA"/>
</dbReference>
<reference evidence="3" key="1">
    <citation type="journal article" date="2019" name="Int. J. Syst. Evol. Microbiol.">
        <title>The Global Catalogue of Microorganisms (GCM) 10K type strain sequencing project: providing services to taxonomists for standard genome sequencing and annotation.</title>
        <authorList>
            <consortium name="The Broad Institute Genomics Platform"/>
            <consortium name="The Broad Institute Genome Sequencing Center for Infectious Disease"/>
            <person name="Wu L."/>
            <person name="Ma J."/>
        </authorList>
    </citation>
    <scope>NUCLEOTIDE SEQUENCE [LARGE SCALE GENOMIC DNA]</scope>
    <source>
        <strain evidence="3">NBRC 3250</strain>
    </source>
</reference>
<gene>
    <name evidence="2" type="ORF">GCM10007866_11380</name>
</gene>
<accession>A0ABQ5X095</accession>
<name>A0ABQ5X095_9PROT</name>